<dbReference type="EMBL" id="CP023322">
    <property type="protein sequence ID" value="ATY59475.1"/>
    <property type="molecule type" value="Genomic_DNA"/>
</dbReference>
<sequence length="619" mass="68783">MPSSASSGVLPGPRSTQPKLTRDDSFASSMSLYSNASHGSLHTSERAHEHFSPVDQSQCLSRPATTLPDRKLHGHLMPSESKSSTWNAQRSDTSTCRSLFLSPSAERDVSRALYTLEAGSAARRRVSFTGPSTGHLRDIQEHHIRSFYNADAKVDNLVKIPVQLTASSPISCTSTAGPSSIEPVLRLRDFPPNAHESDWETVASEHLFSRQRMQQFQTNMEAGSSVADVSDTISYDYCGTSHHPPVSYTTGPGYGAARKPNRRITTRSRLQAAMRRVSSSLDGITASRERNGQVFEMRDFNLSFDSLDSTASSEFFGSGNHWQGFEASKDPQRVLFAEVPPTDGHGSVGIPRLPFPLISLPEAAKLQKIRIQRGEEDHTDPGSSFVTRAHSETRSTISSTNSPRTPRSVLFSNHQVDDSRDQLEKLSPAYYRWDSPRSHVFANESSERISSLQLLGGKQRTRILRTPDPRASFWDSADEEFRQVAPRLLRLRGFSASTMERRARDAPLQLKQSLFSASEARLMESARADILFRRRYAQDCEKRLALVFVSVILLSVVFPVAGILALLGAFNSTISWCTHGEMAHFTIRQRTVLTRVLFAELVSYMGLVIVLAVYFSVGR</sequence>
<feature type="compositionally biased region" description="Polar residues" evidence="1">
    <location>
        <begin position="394"/>
        <end position="412"/>
    </location>
</feature>
<evidence type="ECO:0000313" key="3">
    <source>
        <dbReference type="EMBL" id="ATY59475.1"/>
    </source>
</evidence>
<reference evidence="3 4" key="1">
    <citation type="journal article" date="2017" name="BMC Genomics">
        <title>Chromosome level assembly and secondary metabolite potential of the parasitic fungus Cordyceps militaris.</title>
        <authorList>
            <person name="Kramer G.J."/>
            <person name="Nodwell J.R."/>
        </authorList>
    </citation>
    <scope>NUCLEOTIDE SEQUENCE [LARGE SCALE GENOMIC DNA]</scope>
    <source>
        <strain evidence="3 4">ATCC 34164</strain>
    </source>
</reference>
<feature type="transmembrane region" description="Helical" evidence="2">
    <location>
        <begin position="544"/>
        <end position="571"/>
    </location>
</feature>
<evidence type="ECO:0000256" key="2">
    <source>
        <dbReference type="SAM" id="Phobius"/>
    </source>
</evidence>
<name>A0A2H4S8N9_CORMI</name>
<dbReference type="VEuPathDB" id="FungiDB:A9K55_002867"/>
<feature type="compositionally biased region" description="Polar residues" evidence="1">
    <location>
        <begin position="26"/>
        <end position="42"/>
    </location>
</feature>
<feature type="region of interest" description="Disordered" evidence="1">
    <location>
        <begin position="373"/>
        <end position="412"/>
    </location>
</feature>
<evidence type="ECO:0008006" key="5">
    <source>
        <dbReference type="Google" id="ProtNLM"/>
    </source>
</evidence>
<feature type="region of interest" description="Disordered" evidence="1">
    <location>
        <begin position="1"/>
        <end position="90"/>
    </location>
</feature>
<dbReference type="VEuPathDB" id="FungiDB:CCM_05492"/>
<evidence type="ECO:0000313" key="4">
    <source>
        <dbReference type="Proteomes" id="UP000323067"/>
    </source>
</evidence>
<organism evidence="3 4">
    <name type="scientific">Cordyceps militaris</name>
    <name type="common">Caterpillar fungus</name>
    <name type="synonym">Clavaria militaris</name>
    <dbReference type="NCBI Taxonomy" id="73501"/>
    <lineage>
        <taxon>Eukaryota</taxon>
        <taxon>Fungi</taxon>
        <taxon>Dikarya</taxon>
        <taxon>Ascomycota</taxon>
        <taxon>Pezizomycotina</taxon>
        <taxon>Sordariomycetes</taxon>
        <taxon>Hypocreomycetidae</taxon>
        <taxon>Hypocreales</taxon>
        <taxon>Cordycipitaceae</taxon>
        <taxon>Cordyceps</taxon>
    </lineage>
</organism>
<feature type="compositionally biased region" description="Basic and acidic residues" evidence="1">
    <location>
        <begin position="43"/>
        <end position="52"/>
    </location>
</feature>
<protein>
    <recommendedName>
        <fullName evidence="5">Transmembrane protein</fullName>
    </recommendedName>
</protein>
<keyword evidence="2" id="KW-0812">Transmembrane</keyword>
<dbReference type="AlphaFoldDB" id="A0A2H4S8N9"/>
<proteinExistence type="predicted"/>
<evidence type="ECO:0000256" key="1">
    <source>
        <dbReference type="SAM" id="MobiDB-lite"/>
    </source>
</evidence>
<feature type="compositionally biased region" description="Polar residues" evidence="1">
    <location>
        <begin position="54"/>
        <end position="64"/>
    </location>
</feature>
<dbReference type="OrthoDB" id="5353066at2759"/>
<accession>A0A2H4S8N9</accession>
<keyword evidence="2" id="KW-1133">Transmembrane helix</keyword>
<feature type="transmembrane region" description="Helical" evidence="2">
    <location>
        <begin position="592"/>
        <end position="617"/>
    </location>
</feature>
<gene>
    <name evidence="3" type="ORF">A9K55_002867</name>
</gene>
<dbReference type="Proteomes" id="UP000323067">
    <property type="component" value="Chromosome iv"/>
</dbReference>
<keyword evidence="2" id="KW-0472">Membrane</keyword>
<feature type="compositionally biased region" description="Polar residues" evidence="1">
    <location>
        <begin position="80"/>
        <end position="90"/>
    </location>
</feature>